<keyword evidence="1" id="KW-1133">Transmembrane helix</keyword>
<reference evidence="2" key="1">
    <citation type="submission" date="2021-01" db="EMBL/GenBank/DDBJ databases">
        <authorList>
            <person name="Corre E."/>
            <person name="Pelletier E."/>
            <person name="Niang G."/>
            <person name="Scheremetjew M."/>
            <person name="Finn R."/>
            <person name="Kale V."/>
            <person name="Holt S."/>
            <person name="Cochrane G."/>
            <person name="Meng A."/>
            <person name="Brown T."/>
            <person name="Cohen L."/>
        </authorList>
    </citation>
    <scope>NUCLEOTIDE SEQUENCE</scope>
    <source>
        <strain evidence="2">308</strain>
    </source>
</reference>
<evidence type="ECO:0000313" key="2">
    <source>
        <dbReference type="EMBL" id="CAD8887437.1"/>
    </source>
</evidence>
<dbReference type="AlphaFoldDB" id="A0A7S1BJQ3"/>
<feature type="transmembrane region" description="Helical" evidence="1">
    <location>
        <begin position="184"/>
        <end position="204"/>
    </location>
</feature>
<evidence type="ECO:0000256" key="1">
    <source>
        <dbReference type="SAM" id="Phobius"/>
    </source>
</evidence>
<proteinExistence type="predicted"/>
<keyword evidence="1" id="KW-0472">Membrane</keyword>
<sequence>MLYPRSNAAVPLDHYHAFHKMVCSPSAARQCIQSFEGGRIMFMPSSYNEDDIHLHDHTSILGLWQYYGLVLLSLTGISTLMGLTDTICAEEVNVEFTLSSWSAAADASKLQSRIEPSIRFQELVFRYILKSRHTSDVSEKEEKFTLVRRFEFCFRPLTLHVIMLHLKGTDGVIHLVEIYHFRNIFLRFIFSSVLSVLSMTLHLFQEKRSDKKLN</sequence>
<organism evidence="2">
    <name type="scientific">Corethron hystrix</name>
    <dbReference type="NCBI Taxonomy" id="216773"/>
    <lineage>
        <taxon>Eukaryota</taxon>
        <taxon>Sar</taxon>
        <taxon>Stramenopiles</taxon>
        <taxon>Ochrophyta</taxon>
        <taxon>Bacillariophyta</taxon>
        <taxon>Coscinodiscophyceae</taxon>
        <taxon>Corethrophycidae</taxon>
        <taxon>Corethrales</taxon>
        <taxon>Corethraceae</taxon>
        <taxon>Corethron</taxon>
    </lineage>
</organism>
<keyword evidence="1" id="KW-0812">Transmembrane</keyword>
<name>A0A7S1BJQ3_9STRA</name>
<dbReference type="EMBL" id="HBFR01020328">
    <property type="protein sequence ID" value="CAD8887437.1"/>
    <property type="molecule type" value="Transcribed_RNA"/>
</dbReference>
<gene>
    <name evidence="2" type="ORF">CHYS00102_LOCUS14635</name>
</gene>
<protein>
    <submittedName>
        <fullName evidence="2">Uncharacterized protein</fullName>
    </submittedName>
</protein>
<accession>A0A7S1BJQ3</accession>